<name>A0A846MMT4_9BACT</name>
<dbReference type="RefSeq" id="WP_208409605.1">
    <property type="nucleotide sequence ID" value="NZ_JAASRN010000001.1"/>
</dbReference>
<proteinExistence type="predicted"/>
<comment type="caution">
    <text evidence="2">The sequence shown here is derived from an EMBL/GenBank/DDBJ whole genome shotgun (WGS) entry which is preliminary data.</text>
</comment>
<feature type="transmembrane region" description="Helical" evidence="1">
    <location>
        <begin position="71"/>
        <end position="89"/>
    </location>
</feature>
<sequence length="163" mass="18571">MMLKQRFDLPTLLLWGARFALGALMIWGGLHKFEPQPTAQEALQRIMEVSQKHPDKSSLMLYIYGMKQSGFAWQLLGLAELIGGVLLCLQGTALLGSAVLLPITLHIFLFHLFLEPDEPGEVLMSGLYFLANLLFIGIHYKQWKHLLWIKPWKSANEKQEVKV</sequence>
<gene>
    <name evidence="2" type="ORF">FHS56_000218</name>
</gene>
<dbReference type="Proteomes" id="UP000537126">
    <property type="component" value="Unassembled WGS sequence"/>
</dbReference>
<feature type="transmembrane region" description="Helical" evidence="1">
    <location>
        <begin position="94"/>
        <end position="114"/>
    </location>
</feature>
<keyword evidence="1" id="KW-1133">Transmembrane helix</keyword>
<evidence type="ECO:0000313" key="2">
    <source>
        <dbReference type="EMBL" id="NIK72732.1"/>
    </source>
</evidence>
<dbReference type="EMBL" id="JAASRN010000001">
    <property type="protein sequence ID" value="NIK72732.1"/>
    <property type="molecule type" value="Genomic_DNA"/>
</dbReference>
<accession>A0A846MMT4</accession>
<keyword evidence="3" id="KW-1185">Reference proteome</keyword>
<dbReference type="AlphaFoldDB" id="A0A846MMT4"/>
<organism evidence="2 3">
    <name type="scientific">Thermonema lapsum</name>
    <dbReference type="NCBI Taxonomy" id="28195"/>
    <lineage>
        <taxon>Bacteria</taxon>
        <taxon>Pseudomonadati</taxon>
        <taxon>Bacteroidota</taxon>
        <taxon>Cytophagia</taxon>
        <taxon>Cytophagales</taxon>
        <taxon>Thermonemataceae</taxon>
        <taxon>Thermonema</taxon>
    </lineage>
</organism>
<keyword evidence="1" id="KW-0472">Membrane</keyword>
<feature type="transmembrane region" description="Helical" evidence="1">
    <location>
        <begin position="120"/>
        <end position="140"/>
    </location>
</feature>
<evidence type="ECO:0000256" key="1">
    <source>
        <dbReference type="SAM" id="Phobius"/>
    </source>
</evidence>
<reference evidence="2 3" key="1">
    <citation type="submission" date="2020-03" db="EMBL/GenBank/DDBJ databases">
        <title>Genomic Encyclopedia of Type Strains, Phase IV (KMG-IV): sequencing the most valuable type-strain genomes for metagenomic binning, comparative biology and taxonomic classification.</title>
        <authorList>
            <person name="Goeker M."/>
        </authorList>
    </citation>
    <scope>NUCLEOTIDE SEQUENCE [LARGE SCALE GENOMIC DNA]</scope>
    <source>
        <strain evidence="2 3">DSM 5718</strain>
    </source>
</reference>
<protein>
    <submittedName>
        <fullName evidence="2">Putative membrane protein YphA (DoxX/SURF4 family)</fullName>
    </submittedName>
</protein>
<feature type="transmembrane region" description="Helical" evidence="1">
    <location>
        <begin position="12"/>
        <end position="30"/>
    </location>
</feature>
<keyword evidence="1" id="KW-0812">Transmembrane</keyword>
<evidence type="ECO:0000313" key="3">
    <source>
        <dbReference type="Proteomes" id="UP000537126"/>
    </source>
</evidence>